<dbReference type="GO" id="GO:0005737">
    <property type="term" value="C:cytoplasm"/>
    <property type="evidence" value="ECO:0007669"/>
    <property type="project" value="TreeGrafter"/>
</dbReference>
<dbReference type="PANTHER" id="PTHR13420">
    <property type="entry name" value="UPF0235 PROTEIN C15ORF40"/>
    <property type="match status" value="1"/>
</dbReference>
<comment type="similarity">
    <text evidence="1 2">Belongs to the UPF0235 family.</text>
</comment>
<reference evidence="3 4" key="1">
    <citation type="submission" date="2019-12" db="EMBL/GenBank/DDBJ databases">
        <title>Genomic-based taxomic classification of the family Erythrobacteraceae.</title>
        <authorList>
            <person name="Xu L."/>
        </authorList>
    </citation>
    <scope>NUCLEOTIDE SEQUENCE [LARGE SCALE GENOMIC DNA]</scope>
    <source>
        <strain evidence="3 4">LMG 29518</strain>
    </source>
</reference>
<protein>
    <recommendedName>
        <fullName evidence="2">UPF0235 protein GRI91_07895</fullName>
    </recommendedName>
</protein>
<dbReference type="Pfam" id="PF02594">
    <property type="entry name" value="DUF167"/>
    <property type="match status" value="1"/>
</dbReference>
<dbReference type="EMBL" id="WTYT01000003">
    <property type="protein sequence ID" value="MXO65673.1"/>
    <property type="molecule type" value="Genomic_DNA"/>
</dbReference>
<dbReference type="OrthoDB" id="3176309at2"/>
<proteinExistence type="inferred from homology"/>
<dbReference type="Gene3D" id="3.30.1200.10">
    <property type="entry name" value="YggU-like"/>
    <property type="match status" value="1"/>
</dbReference>
<evidence type="ECO:0000313" key="4">
    <source>
        <dbReference type="Proteomes" id="UP000438476"/>
    </source>
</evidence>
<name>A0A6I4T6P3_9SPHN</name>
<dbReference type="PANTHER" id="PTHR13420:SF7">
    <property type="entry name" value="UPF0235 PROTEIN C15ORF40"/>
    <property type="match status" value="1"/>
</dbReference>
<dbReference type="RefSeq" id="WP_160736122.1">
    <property type="nucleotide sequence ID" value="NZ_WTYT01000003.1"/>
</dbReference>
<dbReference type="NCBIfam" id="TIGR00251">
    <property type="entry name" value="DUF167 family protein"/>
    <property type="match status" value="1"/>
</dbReference>
<keyword evidence="4" id="KW-1185">Reference proteome</keyword>
<dbReference type="Proteomes" id="UP000438476">
    <property type="component" value="Unassembled WGS sequence"/>
</dbReference>
<sequence>MAKPKPDFPPAADILAQCDGEGRLAVRVTPGARSESISIAGQGITLKTRAKPKDGEANDAVIAMLAKALRLAPSRITLVRGDTSREKMVQIH</sequence>
<dbReference type="HAMAP" id="MF_00634">
    <property type="entry name" value="UPF0235"/>
    <property type="match status" value="1"/>
</dbReference>
<gene>
    <name evidence="3" type="ORF">GRI91_07895</name>
</gene>
<dbReference type="SUPFAM" id="SSF69786">
    <property type="entry name" value="YggU-like"/>
    <property type="match status" value="1"/>
</dbReference>
<dbReference type="InterPro" id="IPR036591">
    <property type="entry name" value="YggU-like_sf"/>
</dbReference>
<evidence type="ECO:0000256" key="1">
    <source>
        <dbReference type="ARBA" id="ARBA00010364"/>
    </source>
</evidence>
<dbReference type="AlphaFoldDB" id="A0A6I4T6P3"/>
<dbReference type="SMART" id="SM01152">
    <property type="entry name" value="DUF167"/>
    <property type="match status" value="1"/>
</dbReference>
<accession>A0A6I4T6P3</accession>
<evidence type="ECO:0000313" key="3">
    <source>
        <dbReference type="EMBL" id="MXO65673.1"/>
    </source>
</evidence>
<comment type="caution">
    <text evidence="3">The sequence shown here is derived from an EMBL/GenBank/DDBJ whole genome shotgun (WGS) entry which is preliminary data.</text>
</comment>
<evidence type="ECO:0000256" key="2">
    <source>
        <dbReference type="HAMAP-Rule" id="MF_00634"/>
    </source>
</evidence>
<organism evidence="3 4">
    <name type="scientific">Altericroceibacterium endophyticum</name>
    <dbReference type="NCBI Taxonomy" id="1808508"/>
    <lineage>
        <taxon>Bacteria</taxon>
        <taxon>Pseudomonadati</taxon>
        <taxon>Pseudomonadota</taxon>
        <taxon>Alphaproteobacteria</taxon>
        <taxon>Sphingomonadales</taxon>
        <taxon>Erythrobacteraceae</taxon>
        <taxon>Altericroceibacterium</taxon>
    </lineage>
</organism>
<dbReference type="InterPro" id="IPR003746">
    <property type="entry name" value="DUF167"/>
</dbReference>